<organism evidence="2 3">
    <name type="scientific">Streptomyces hebeiensis</name>
    <dbReference type="NCBI Taxonomy" id="229486"/>
    <lineage>
        <taxon>Bacteria</taxon>
        <taxon>Bacillati</taxon>
        <taxon>Actinomycetota</taxon>
        <taxon>Actinomycetes</taxon>
        <taxon>Kitasatosporales</taxon>
        <taxon>Streptomycetaceae</taxon>
        <taxon>Streptomyces</taxon>
    </lineage>
</organism>
<evidence type="ECO:0000313" key="2">
    <source>
        <dbReference type="EMBL" id="GAA1186597.1"/>
    </source>
</evidence>
<evidence type="ECO:0000256" key="1">
    <source>
        <dbReference type="SAM" id="MobiDB-lite"/>
    </source>
</evidence>
<reference evidence="2 3" key="1">
    <citation type="journal article" date="2019" name="Int. J. Syst. Evol. Microbiol.">
        <title>The Global Catalogue of Microorganisms (GCM) 10K type strain sequencing project: providing services to taxonomists for standard genome sequencing and annotation.</title>
        <authorList>
            <consortium name="The Broad Institute Genomics Platform"/>
            <consortium name="The Broad Institute Genome Sequencing Center for Infectious Disease"/>
            <person name="Wu L."/>
            <person name="Ma J."/>
        </authorList>
    </citation>
    <scope>NUCLEOTIDE SEQUENCE [LARGE SCALE GENOMIC DNA]</scope>
    <source>
        <strain evidence="2 3">JCM 12696</strain>
    </source>
</reference>
<comment type="caution">
    <text evidence="2">The sequence shown here is derived from an EMBL/GenBank/DDBJ whole genome shotgun (WGS) entry which is preliminary data.</text>
</comment>
<sequence length="172" mass="19138">MAENNGVGGLWGGILGAVSAVQDLIYEAGELESFKKRVDELLTEFKESPAAPDRVGEDRLKRSQLGGAGFQEADFLYTAYDTVHTELENLSKVLGLQIESMYLAVRASGQDYDSLDEDIRRRMRTLNAEITEHYDRDRDPTRNEPRRGEEDSETRDQSAADDDSTGFGPTNG</sequence>
<dbReference type="Proteomes" id="UP001501371">
    <property type="component" value="Unassembled WGS sequence"/>
</dbReference>
<dbReference type="RefSeq" id="WP_344280981.1">
    <property type="nucleotide sequence ID" value="NZ_BAAAKV010000051.1"/>
</dbReference>
<feature type="region of interest" description="Disordered" evidence="1">
    <location>
        <begin position="130"/>
        <end position="172"/>
    </location>
</feature>
<protein>
    <submittedName>
        <fullName evidence="2">Uncharacterized protein</fullName>
    </submittedName>
</protein>
<feature type="compositionally biased region" description="Basic and acidic residues" evidence="1">
    <location>
        <begin position="130"/>
        <end position="158"/>
    </location>
</feature>
<gene>
    <name evidence="2" type="ORF">GCM10009654_50160</name>
</gene>
<dbReference type="EMBL" id="BAAAKV010000051">
    <property type="protein sequence ID" value="GAA1186597.1"/>
    <property type="molecule type" value="Genomic_DNA"/>
</dbReference>
<keyword evidence="3" id="KW-1185">Reference proteome</keyword>
<proteinExistence type="predicted"/>
<evidence type="ECO:0000313" key="3">
    <source>
        <dbReference type="Proteomes" id="UP001501371"/>
    </source>
</evidence>
<name>A0ABN1V060_9ACTN</name>
<accession>A0ABN1V060</accession>